<evidence type="ECO:0000313" key="1">
    <source>
        <dbReference type="EMBL" id="UXP31701.1"/>
    </source>
</evidence>
<sequence length="175" mass="19643">MLRACPILIVLFFFSNCSPESKYRQEIGDVSNRWQEVVTHTATLSADVTQQIATWQKVYHAVYGNTDSLDTLTAEQTSELNQLKMNCLAHGDVYVSIQEELDEEMQYIESNGVGVQMLMLDLEKGDFSDSVVLKLKNVSQALVVSENKVKGWEALLSSTQKECKEACQQSKNIAL</sequence>
<accession>A0ABY6CMG7</accession>
<organism evidence="1 2">
    <name type="scientific">Reichenbachiella agarivorans</name>
    <dbReference type="NCBI Taxonomy" id="2979464"/>
    <lineage>
        <taxon>Bacteria</taxon>
        <taxon>Pseudomonadati</taxon>
        <taxon>Bacteroidota</taxon>
        <taxon>Cytophagia</taxon>
        <taxon>Cytophagales</taxon>
        <taxon>Reichenbachiellaceae</taxon>
        <taxon>Reichenbachiella</taxon>
    </lineage>
</organism>
<evidence type="ECO:0008006" key="3">
    <source>
        <dbReference type="Google" id="ProtNLM"/>
    </source>
</evidence>
<dbReference type="Proteomes" id="UP001065174">
    <property type="component" value="Chromosome"/>
</dbReference>
<name>A0ABY6CMG7_9BACT</name>
<proteinExistence type="predicted"/>
<reference evidence="1" key="1">
    <citation type="submission" date="2022-09" db="EMBL/GenBank/DDBJ databases">
        <title>Comparative genomics and taxonomic characterization of three novel marine species of genus Reichenbachiella exhibiting antioxidant and polysaccharide degradation activities.</title>
        <authorList>
            <person name="Muhammad N."/>
            <person name="Lee Y.-J."/>
            <person name="Ko J."/>
            <person name="Kim S.-G."/>
        </authorList>
    </citation>
    <scope>NUCLEOTIDE SEQUENCE</scope>
    <source>
        <strain evidence="1">BKB1-1</strain>
    </source>
</reference>
<keyword evidence="2" id="KW-1185">Reference proteome</keyword>
<gene>
    <name evidence="1" type="ORF">N6H18_15230</name>
</gene>
<protein>
    <recommendedName>
        <fullName evidence="3">Lipoprotein</fullName>
    </recommendedName>
</protein>
<evidence type="ECO:0000313" key="2">
    <source>
        <dbReference type="Proteomes" id="UP001065174"/>
    </source>
</evidence>
<dbReference type="RefSeq" id="WP_262309140.1">
    <property type="nucleotide sequence ID" value="NZ_CP106679.1"/>
</dbReference>
<dbReference type="EMBL" id="CP106679">
    <property type="protein sequence ID" value="UXP31701.1"/>
    <property type="molecule type" value="Genomic_DNA"/>
</dbReference>